<dbReference type="InterPro" id="IPR036291">
    <property type="entry name" value="NAD(P)-bd_dom_sf"/>
</dbReference>
<evidence type="ECO:0000256" key="1">
    <source>
        <dbReference type="ARBA" id="ARBA00000083"/>
    </source>
</evidence>
<feature type="domain" description="NAD-dependent epimerase/dehydratase" evidence="11">
    <location>
        <begin position="37"/>
        <end position="284"/>
    </location>
</feature>
<dbReference type="NCBIfam" id="TIGR01179">
    <property type="entry name" value="galE"/>
    <property type="match status" value="1"/>
</dbReference>
<comment type="subunit">
    <text evidence="10">Homodimer.</text>
</comment>
<dbReference type="PANTHER" id="PTHR43725">
    <property type="entry name" value="UDP-GLUCOSE 4-EPIMERASE"/>
    <property type="match status" value="1"/>
</dbReference>
<gene>
    <name evidence="12" type="primary">galE</name>
    <name evidence="12" type="ORF">MILUP08_40846</name>
</gene>
<dbReference type="InterPro" id="IPR001509">
    <property type="entry name" value="Epimerase_deHydtase"/>
</dbReference>
<evidence type="ECO:0000256" key="9">
    <source>
        <dbReference type="ARBA" id="ARBA00023277"/>
    </source>
</evidence>
<dbReference type="eggNOG" id="COG1087">
    <property type="taxonomic scope" value="Bacteria"/>
</dbReference>
<protein>
    <recommendedName>
        <fullName evidence="6 10">UDP-glucose 4-epimerase</fullName>
        <ecNumber evidence="5 10">5.1.3.2</ecNumber>
    </recommendedName>
</protein>
<evidence type="ECO:0000259" key="11">
    <source>
        <dbReference type="Pfam" id="PF01370"/>
    </source>
</evidence>
<sequence length="360" mass="38126">MEWVGGVVGSGPVRRRRVITKGHAPAGQAGGNDVKLLVTGGAGFIGSVVTRMLLDAGHEVVVLDDLRTGHREALAPDATHVEASIHDAARILTPDAGFDGVLHFAALIAAGESMVKPEVYWQNNTVGSLALINAVRAAGVPRMVFSSTAAVYGNPTELPITETAVKAPTNTYGATKLAVDMALTSEAVAHGLAAVSLRYFNVAGAHLAGDVALGERHDPETHLIPIALEVAAGRREKLQLFGDDYPTVDGTCVRDYIHVADLARAHLLALDAATGGQHRIYNLGNGNGFTNRQVVDVVREVTGHQLPVEVAPRREGDPAELVASSALARDELGWVPRKPTLHDMVGDAWAFYRTHVLEQS</sequence>
<dbReference type="Gene3D" id="3.40.50.720">
    <property type="entry name" value="NAD(P)-binding Rossmann-like Domain"/>
    <property type="match status" value="1"/>
</dbReference>
<dbReference type="EMBL" id="CAIE01000010">
    <property type="protein sequence ID" value="CCH15935.1"/>
    <property type="molecule type" value="Genomic_DNA"/>
</dbReference>
<dbReference type="InterPro" id="IPR005886">
    <property type="entry name" value="UDP_G4E"/>
</dbReference>
<keyword evidence="8 10" id="KW-0413">Isomerase</keyword>
<evidence type="ECO:0000313" key="13">
    <source>
        <dbReference type="Proteomes" id="UP000003448"/>
    </source>
</evidence>
<keyword evidence="9 10" id="KW-0119">Carbohydrate metabolism</keyword>
<name>I0KWI8_9ACTN</name>
<comment type="catalytic activity">
    <reaction evidence="1 10">
        <text>UDP-alpha-D-glucose = UDP-alpha-D-galactose</text>
        <dbReference type="Rhea" id="RHEA:22168"/>
        <dbReference type="ChEBI" id="CHEBI:58885"/>
        <dbReference type="ChEBI" id="CHEBI:66914"/>
        <dbReference type="EC" id="5.1.3.2"/>
    </reaction>
</comment>
<dbReference type="SUPFAM" id="SSF51735">
    <property type="entry name" value="NAD(P)-binding Rossmann-fold domains"/>
    <property type="match status" value="1"/>
</dbReference>
<comment type="pathway">
    <text evidence="3 10">Carbohydrate metabolism; galactose metabolism.</text>
</comment>
<dbReference type="PANTHER" id="PTHR43725:SF53">
    <property type="entry name" value="UDP-ARABINOSE 4-EPIMERASE 1"/>
    <property type="match status" value="1"/>
</dbReference>
<keyword evidence="7 10" id="KW-0520">NAD</keyword>
<dbReference type="GO" id="GO:0033499">
    <property type="term" value="P:galactose catabolic process via UDP-galactose, Leloir pathway"/>
    <property type="evidence" value="ECO:0007669"/>
    <property type="project" value="TreeGrafter"/>
</dbReference>
<evidence type="ECO:0000256" key="3">
    <source>
        <dbReference type="ARBA" id="ARBA00004947"/>
    </source>
</evidence>
<dbReference type="EC" id="5.1.3.2" evidence="5 10"/>
<comment type="similarity">
    <text evidence="4 10">Belongs to the NAD(P)-dependent epimerase/dehydratase family.</text>
</comment>
<dbReference type="AlphaFoldDB" id="I0KWI8"/>
<dbReference type="Gene3D" id="3.90.25.10">
    <property type="entry name" value="UDP-galactose 4-epimerase, domain 1"/>
    <property type="match status" value="1"/>
</dbReference>
<dbReference type="UniPathway" id="UPA00214"/>
<comment type="cofactor">
    <cofactor evidence="2 10">
        <name>NAD(+)</name>
        <dbReference type="ChEBI" id="CHEBI:57540"/>
    </cofactor>
</comment>
<dbReference type="Pfam" id="PF01370">
    <property type="entry name" value="Epimerase"/>
    <property type="match status" value="1"/>
</dbReference>
<organism evidence="12 13">
    <name type="scientific">Micromonospora lupini str. Lupac 08</name>
    <dbReference type="NCBI Taxonomy" id="1150864"/>
    <lineage>
        <taxon>Bacteria</taxon>
        <taxon>Bacillati</taxon>
        <taxon>Actinomycetota</taxon>
        <taxon>Actinomycetes</taxon>
        <taxon>Micromonosporales</taxon>
        <taxon>Micromonosporaceae</taxon>
        <taxon>Micromonospora</taxon>
    </lineage>
</organism>
<evidence type="ECO:0000256" key="5">
    <source>
        <dbReference type="ARBA" id="ARBA00013189"/>
    </source>
</evidence>
<evidence type="ECO:0000313" key="12">
    <source>
        <dbReference type="EMBL" id="CCH15935.1"/>
    </source>
</evidence>
<dbReference type="STRING" id="1150864.MILUP08_40846"/>
<keyword evidence="13" id="KW-1185">Reference proteome</keyword>
<dbReference type="GO" id="GO:0003978">
    <property type="term" value="F:UDP-glucose 4-epimerase activity"/>
    <property type="evidence" value="ECO:0007669"/>
    <property type="project" value="UniProtKB-UniRule"/>
</dbReference>
<comment type="caution">
    <text evidence="12">The sequence shown here is derived from an EMBL/GenBank/DDBJ whole genome shotgun (WGS) entry which is preliminary data.</text>
</comment>
<reference evidence="13" key="1">
    <citation type="journal article" date="2012" name="J. Bacteriol.">
        <title>Genome Sequence of Micromonospora lupini Lupac 08, Isolated from Root Nodules of Lupinus angustifolius.</title>
        <authorList>
            <person name="Alonso-Vega P."/>
            <person name="Normand P."/>
            <person name="Bacigalupe R."/>
            <person name="Pujic P."/>
            <person name="Lajus A."/>
            <person name="Vallenet D."/>
            <person name="Carro L."/>
            <person name="Coll P."/>
            <person name="Trujillo M.E."/>
        </authorList>
    </citation>
    <scope>NUCLEOTIDE SEQUENCE [LARGE SCALE GENOMIC DNA]</scope>
    <source>
        <strain evidence="13">Lupac 08</strain>
    </source>
</reference>
<evidence type="ECO:0000256" key="7">
    <source>
        <dbReference type="ARBA" id="ARBA00023027"/>
    </source>
</evidence>
<evidence type="ECO:0000256" key="6">
    <source>
        <dbReference type="ARBA" id="ARBA00018569"/>
    </source>
</evidence>
<dbReference type="CDD" id="cd05247">
    <property type="entry name" value="UDP_G4E_1_SDR_e"/>
    <property type="match status" value="1"/>
</dbReference>
<evidence type="ECO:0000256" key="2">
    <source>
        <dbReference type="ARBA" id="ARBA00001911"/>
    </source>
</evidence>
<proteinExistence type="inferred from homology"/>
<accession>I0KWI8</accession>
<evidence type="ECO:0000256" key="4">
    <source>
        <dbReference type="ARBA" id="ARBA00007637"/>
    </source>
</evidence>
<dbReference type="Proteomes" id="UP000003448">
    <property type="component" value="Unassembled WGS sequence"/>
</dbReference>
<evidence type="ECO:0000256" key="8">
    <source>
        <dbReference type="ARBA" id="ARBA00023235"/>
    </source>
</evidence>
<evidence type="ECO:0000256" key="10">
    <source>
        <dbReference type="RuleBase" id="RU366046"/>
    </source>
</evidence>